<feature type="transmembrane region" description="Helical" evidence="2">
    <location>
        <begin position="58"/>
        <end position="77"/>
    </location>
</feature>
<reference evidence="3 4" key="1">
    <citation type="submission" date="2020-10" db="EMBL/GenBank/DDBJ databases">
        <title>Genome Sequencing of Rodentibacter spp. strain DSM111151.</title>
        <authorList>
            <person name="Benga L."/>
            <person name="Lautwein T."/>
        </authorList>
    </citation>
    <scope>NUCLEOTIDE SEQUENCE [LARGE SCALE GENOMIC DNA]</scope>
    <source>
        <strain evidence="3 4">DSM 111151</strain>
    </source>
</reference>
<name>A0ABX6UZ37_9PAST</name>
<proteinExistence type="predicted"/>
<keyword evidence="2" id="KW-0812">Transmembrane</keyword>
<dbReference type="Proteomes" id="UP000663069">
    <property type="component" value="Chromosome"/>
</dbReference>
<feature type="transmembrane region" description="Helical" evidence="2">
    <location>
        <begin position="129"/>
        <end position="150"/>
    </location>
</feature>
<dbReference type="RefSeq" id="WP_194812900.1">
    <property type="nucleotide sequence ID" value="NZ_CP063056.1"/>
</dbReference>
<feature type="region of interest" description="Disordered" evidence="1">
    <location>
        <begin position="1"/>
        <end position="21"/>
    </location>
</feature>
<keyword evidence="2" id="KW-0472">Membrane</keyword>
<feature type="transmembrane region" description="Helical" evidence="2">
    <location>
        <begin position="32"/>
        <end position="52"/>
    </location>
</feature>
<evidence type="ECO:0000256" key="2">
    <source>
        <dbReference type="SAM" id="Phobius"/>
    </source>
</evidence>
<keyword evidence="4" id="KW-1185">Reference proteome</keyword>
<feature type="compositionally biased region" description="Polar residues" evidence="1">
    <location>
        <begin position="1"/>
        <end position="15"/>
    </location>
</feature>
<keyword evidence="2" id="KW-1133">Transmembrane helix</keyword>
<organism evidence="3 4">
    <name type="scientific">Rodentibacter haemolyticus</name>
    <dbReference type="NCBI Taxonomy" id="2778911"/>
    <lineage>
        <taxon>Bacteria</taxon>
        <taxon>Pseudomonadati</taxon>
        <taxon>Pseudomonadota</taxon>
        <taxon>Gammaproteobacteria</taxon>
        <taxon>Pasteurellales</taxon>
        <taxon>Pasteurellaceae</taxon>
        <taxon>Rodentibacter</taxon>
    </lineage>
</organism>
<evidence type="ECO:0000313" key="4">
    <source>
        <dbReference type="Proteomes" id="UP000663069"/>
    </source>
</evidence>
<gene>
    <name evidence="3" type="ORF">IHV77_04360</name>
</gene>
<protein>
    <submittedName>
        <fullName evidence="3">Uncharacterized protein</fullName>
    </submittedName>
</protein>
<accession>A0ABX6UZ37</accession>
<evidence type="ECO:0000256" key="1">
    <source>
        <dbReference type="SAM" id="MobiDB-lite"/>
    </source>
</evidence>
<feature type="transmembrane region" description="Helical" evidence="2">
    <location>
        <begin position="89"/>
        <end position="114"/>
    </location>
</feature>
<dbReference type="EMBL" id="CP063056">
    <property type="protein sequence ID" value="QPB43329.1"/>
    <property type="molecule type" value="Genomic_DNA"/>
</dbReference>
<sequence length="160" mass="18100">MIEQNKSSPEQQKTTGENKNEAIKRNKKGGGILIAIGFIFLIIAFMFLKFSAYKVNDLALFILSVCTIIVGILLCFINDVAILDKRVRCIIDCLIIPVLFIPTNYIHQCILNFFSATPSKIEQNFLSDVLTYILLVISALITSLLYTYIFKDKNKPQKSN</sequence>
<evidence type="ECO:0000313" key="3">
    <source>
        <dbReference type="EMBL" id="QPB43329.1"/>
    </source>
</evidence>